<organism evidence="3 4">
    <name type="scientific">Robertmurraya mangrovi</name>
    <dbReference type="NCBI Taxonomy" id="3098077"/>
    <lineage>
        <taxon>Bacteria</taxon>
        <taxon>Bacillati</taxon>
        <taxon>Bacillota</taxon>
        <taxon>Bacilli</taxon>
        <taxon>Bacillales</taxon>
        <taxon>Bacillaceae</taxon>
        <taxon>Robertmurraya</taxon>
    </lineage>
</organism>
<keyword evidence="2" id="KW-0472">Membrane</keyword>
<dbReference type="Proteomes" id="UP001290455">
    <property type="component" value="Unassembled WGS sequence"/>
</dbReference>
<geneLocation type="plasmid" evidence="3">
    <name>unnamed</name>
</geneLocation>
<dbReference type="NCBIfam" id="NF041554">
    <property type="entry name" value="SA1362_fam"/>
    <property type="match status" value="1"/>
</dbReference>
<feature type="compositionally biased region" description="Basic residues" evidence="1">
    <location>
        <begin position="118"/>
        <end position="127"/>
    </location>
</feature>
<dbReference type="EMBL" id="JAXOFX010000002">
    <property type="protein sequence ID" value="MDZ5471035.1"/>
    <property type="molecule type" value="Genomic_DNA"/>
</dbReference>
<protein>
    <submittedName>
        <fullName evidence="3">SA1362 family protein</fullName>
    </submittedName>
</protein>
<evidence type="ECO:0000256" key="2">
    <source>
        <dbReference type="SAM" id="Phobius"/>
    </source>
</evidence>
<sequence>MAFLNNRTSFYIVLGVIFLAILGIISKLINDPTGFLKSIAVMLIVGVIIYMLVRRFYGANPQKREQQAFRKAAKRSKRRFLTKDVQKASPRVGALSTIKKANNKKKSNTHLTVIEGKKGKKKNRASF</sequence>
<dbReference type="RefSeq" id="WP_322445113.1">
    <property type="nucleotide sequence ID" value="NZ_JAXOFX010000002.1"/>
</dbReference>
<evidence type="ECO:0000256" key="1">
    <source>
        <dbReference type="SAM" id="MobiDB-lite"/>
    </source>
</evidence>
<proteinExistence type="predicted"/>
<reference evidence="3 4" key="1">
    <citation type="submission" date="2023-11" db="EMBL/GenBank/DDBJ databases">
        <title>Bacillus jintuensis, isolated from a mudflat on the Beibu Gulf coast.</title>
        <authorList>
            <person name="Li M."/>
        </authorList>
    </citation>
    <scope>NUCLEOTIDE SEQUENCE [LARGE SCALE GENOMIC DNA]</scope>
    <source>
        <strain evidence="3 4">31A1R</strain>
        <plasmid evidence="3">unnamed</plasmid>
    </source>
</reference>
<comment type="caution">
    <text evidence="3">The sequence shown here is derived from an EMBL/GenBank/DDBJ whole genome shotgun (WGS) entry which is preliminary data.</text>
</comment>
<keyword evidence="4" id="KW-1185">Reference proteome</keyword>
<feature type="transmembrane region" description="Helical" evidence="2">
    <location>
        <begin position="9"/>
        <end position="29"/>
    </location>
</feature>
<gene>
    <name evidence="3" type="ORF">SM124_04645</name>
</gene>
<evidence type="ECO:0000313" key="4">
    <source>
        <dbReference type="Proteomes" id="UP001290455"/>
    </source>
</evidence>
<keyword evidence="2" id="KW-1133">Transmembrane helix</keyword>
<keyword evidence="2" id="KW-0812">Transmembrane</keyword>
<accession>A0ABU5IV70</accession>
<feature type="region of interest" description="Disordered" evidence="1">
    <location>
        <begin position="104"/>
        <end position="127"/>
    </location>
</feature>
<feature type="transmembrane region" description="Helical" evidence="2">
    <location>
        <begin position="35"/>
        <end position="53"/>
    </location>
</feature>
<evidence type="ECO:0000313" key="3">
    <source>
        <dbReference type="EMBL" id="MDZ5471035.1"/>
    </source>
</evidence>
<keyword evidence="3" id="KW-0614">Plasmid</keyword>
<dbReference type="InterPro" id="IPR048110">
    <property type="entry name" value="SA1362/YqhP-like"/>
</dbReference>
<name>A0ABU5IV70_9BACI</name>